<comment type="caution">
    <text evidence="1">The sequence shown here is derived from an EMBL/GenBank/DDBJ whole genome shotgun (WGS) entry which is preliminary data.</text>
</comment>
<dbReference type="EMBL" id="CM023481">
    <property type="protein sequence ID" value="KAH6944450.1"/>
    <property type="molecule type" value="Genomic_DNA"/>
</dbReference>
<reference evidence="1" key="1">
    <citation type="submission" date="2020-05" db="EMBL/GenBank/DDBJ databases">
        <title>Large-scale comparative analyses of tick genomes elucidate their genetic diversity and vector capacities.</title>
        <authorList>
            <person name="Jia N."/>
            <person name="Wang J."/>
            <person name="Shi W."/>
            <person name="Du L."/>
            <person name="Sun Y."/>
            <person name="Zhan W."/>
            <person name="Jiang J."/>
            <person name="Wang Q."/>
            <person name="Zhang B."/>
            <person name="Ji P."/>
            <person name="Sakyi L.B."/>
            <person name="Cui X."/>
            <person name="Yuan T."/>
            <person name="Jiang B."/>
            <person name="Yang W."/>
            <person name="Lam T.T.-Y."/>
            <person name="Chang Q."/>
            <person name="Ding S."/>
            <person name="Wang X."/>
            <person name="Zhu J."/>
            <person name="Ruan X."/>
            <person name="Zhao L."/>
            <person name="Wei J."/>
            <person name="Que T."/>
            <person name="Du C."/>
            <person name="Cheng J."/>
            <person name="Dai P."/>
            <person name="Han X."/>
            <person name="Huang E."/>
            <person name="Gao Y."/>
            <person name="Liu J."/>
            <person name="Shao H."/>
            <person name="Ye R."/>
            <person name="Li L."/>
            <person name="Wei W."/>
            <person name="Wang X."/>
            <person name="Wang C."/>
            <person name="Yang T."/>
            <person name="Huo Q."/>
            <person name="Li W."/>
            <person name="Guo W."/>
            <person name="Chen H."/>
            <person name="Zhou L."/>
            <person name="Ni X."/>
            <person name="Tian J."/>
            <person name="Zhou Y."/>
            <person name="Sheng Y."/>
            <person name="Liu T."/>
            <person name="Pan Y."/>
            <person name="Xia L."/>
            <person name="Li J."/>
            <person name="Zhao F."/>
            <person name="Cao W."/>
        </authorList>
    </citation>
    <scope>NUCLEOTIDE SEQUENCE</scope>
    <source>
        <strain evidence="1">Hyas-2018</strain>
    </source>
</reference>
<gene>
    <name evidence="1" type="ORF">HPB50_003208</name>
</gene>
<keyword evidence="2" id="KW-1185">Reference proteome</keyword>
<dbReference type="Proteomes" id="UP000821845">
    <property type="component" value="Chromosome 1"/>
</dbReference>
<organism evidence="1 2">
    <name type="scientific">Hyalomma asiaticum</name>
    <name type="common">Tick</name>
    <dbReference type="NCBI Taxonomy" id="266040"/>
    <lineage>
        <taxon>Eukaryota</taxon>
        <taxon>Metazoa</taxon>
        <taxon>Ecdysozoa</taxon>
        <taxon>Arthropoda</taxon>
        <taxon>Chelicerata</taxon>
        <taxon>Arachnida</taxon>
        <taxon>Acari</taxon>
        <taxon>Parasitiformes</taxon>
        <taxon>Ixodida</taxon>
        <taxon>Ixodoidea</taxon>
        <taxon>Ixodidae</taxon>
        <taxon>Hyalomminae</taxon>
        <taxon>Hyalomma</taxon>
    </lineage>
</organism>
<accession>A0ACB7TBQ9</accession>
<protein>
    <submittedName>
        <fullName evidence="1">Uncharacterized protein</fullName>
    </submittedName>
</protein>
<proteinExistence type="predicted"/>
<evidence type="ECO:0000313" key="1">
    <source>
        <dbReference type="EMBL" id="KAH6944450.1"/>
    </source>
</evidence>
<sequence length="267" mass="28327">MVETAPANPSFKHRMFSASISAPRGEARKKAAGSYPRVSTTGLVACRSAVAHPLRPSTVCGRAWPTLRSLRPARPYFFSPPAGDRVLRVLSEDELMEAPFPSTQVVAVTVCAQKSAGHGDVPEDSRCRAYKLSVSRPAHLRLAPRAATLAQSGEGGDAAPSLRMPNWRLHSRGVSKSELALLSVSALAADKRRRRGKGFSSRSRKKRVLSAGTVPALPARVVDADSAVNACDPVFVLAGRVSGRPAESSAFIAVPAVPKASVNPFRS</sequence>
<evidence type="ECO:0000313" key="2">
    <source>
        <dbReference type="Proteomes" id="UP000821845"/>
    </source>
</evidence>
<name>A0ACB7TBQ9_HYAAI</name>